<evidence type="ECO:0000256" key="4">
    <source>
        <dbReference type="ARBA" id="ARBA00022525"/>
    </source>
</evidence>
<keyword evidence="8" id="KW-0443">Lipid metabolism</keyword>
<dbReference type="GO" id="GO:0016042">
    <property type="term" value="P:lipid catabolic process"/>
    <property type="evidence" value="ECO:0007669"/>
    <property type="project" value="UniProtKB-UniRule"/>
</dbReference>
<feature type="chain" id="PRO_5041785521" description="triacylglycerol lipase" evidence="12">
    <location>
        <begin position="22"/>
        <end position="458"/>
    </location>
</feature>
<keyword evidence="12" id="KW-0732">Signal</keyword>
<evidence type="ECO:0000256" key="8">
    <source>
        <dbReference type="ARBA" id="ARBA00023098"/>
    </source>
</evidence>
<evidence type="ECO:0000313" key="14">
    <source>
        <dbReference type="Proteomes" id="UP001220961"/>
    </source>
</evidence>
<feature type="signal peptide" evidence="12">
    <location>
        <begin position="1"/>
        <end position="21"/>
    </location>
</feature>
<gene>
    <name evidence="13" type="ORF">MCAP1_001975</name>
</gene>
<keyword evidence="7" id="KW-0843">Virulence</keyword>
<evidence type="ECO:0000256" key="11">
    <source>
        <dbReference type="ARBA" id="ARBA00048461"/>
    </source>
</evidence>
<reference evidence="13" key="1">
    <citation type="submission" date="2023-03" db="EMBL/GenBank/DDBJ databases">
        <title>Mating type loci evolution in Malassezia.</title>
        <authorList>
            <person name="Coelho M.A."/>
        </authorList>
    </citation>
    <scope>NUCLEOTIDE SEQUENCE</scope>
    <source>
        <strain evidence="13">CBS 10434</strain>
    </source>
</reference>
<accession>A0AAF0E7F9</accession>
<keyword evidence="5" id="KW-0378">Hydrolase</keyword>
<dbReference type="PANTHER" id="PTHR34853:SF1">
    <property type="entry name" value="LIPASE 5"/>
    <property type="match status" value="1"/>
</dbReference>
<dbReference type="AlphaFoldDB" id="A0AAF0E7F9"/>
<evidence type="ECO:0000256" key="2">
    <source>
        <dbReference type="ARBA" id="ARBA00004613"/>
    </source>
</evidence>
<dbReference type="Pfam" id="PF03583">
    <property type="entry name" value="LIP"/>
    <property type="match status" value="1"/>
</dbReference>
<protein>
    <recommendedName>
        <fullName evidence="3">triacylglycerol lipase</fullName>
        <ecNumber evidence="3">3.1.1.3</ecNumber>
    </recommendedName>
</protein>
<dbReference type="EMBL" id="CP119911">
    <property type="protein sequence ID" value="WFD19739.1"/>
    <property type="molecule type" value="Genomic_DNA"/>
</dbReference>
<organism evidence="13 14">
    <name type="scientific">Malassezia caprae</name>
    <dbReference type="NCBI Taxonomy" id="1381934"/>
    <lineage>
        <taxon>Eukaryota</taxon>
        <taxon>Fungi</taxon>
        <taxon>Dikarya</taxon>
        <taxon>Basidiomycota</taxon>
        <taxon>Ustilaginomycotina</taxon>
        <taxon>Malasseziomycetes</taxon>
        <taxon>Malasseziales</taxon>
        <taxon>Malasseziaceae</taxon>
        <taxon>Malassezia</taxon>
    </lineage>
</organism>
<keyword evidence="6" id="KW-0442">Lipid degradation</keyword>
<comment type="subcellular location">
    <subcellularLocation>
        <location evidence="2">Secreted</location>
    </subcellularLocation>
</comment>
<dbReference type="GO" id="GO:0004806">
    <property type="term" value="F:triacylglycerol lipase activity"/>
    <property type="evidence" value="ECO:0007669"/>
    <property type="project" value="UniProtKB-UniRule"/>
</dbReference>
<evidence type="ECO:0000256" key="3">
    <source>
        <dbReference type="ARBA" id="ARBA00013279"/>
    </source>
</evidence>
<dbReference type="Proteomes" id="UP001220961">
    <property type="component" value="Chromosome 4"/>
</dbReference>
<dbReference type="InterPro" id="IPR029058">
    <property type="entry name" value="AB_hydrolase_fold"/>
</dbReference>
<evidence type="ECO:0000256" key="12">
    <source>
        <dbReference type="PIRNR" id="PIRNR029171"/>
    </source>
</evidence>
<dbReference type="Gene3D" id="3.40.50.1820">
    <property type="entry name" value="alpha/beta hydrolase"/>
    <property type="match status" value="1"/>
</dbReference>
<dbReference type="Gene3D" id="1.10.260.130">
    <property type="match status" value="1"/>
</dbReference>
<comment type="catalytic activity">
    <reaction evidence="11">
        <text>a monoacylglycerol + H2O = glycerol + a fatty acid + H(+)</text>
        <dbReference type="Rhea" id="RHEA:15245"/>
        <dbReference type="ChEBI" id="CHEBI:15377"/>
        <dbReference type="ChEBI" id="CHEBI:15378"/>
        <dbReference type="ChEBI" id="CHEBI:17408"/>
        <dbReference type="ChEBI" id="CHEBI:17754"/>
        <dbReference type="ChEBI" id="CHEBI:28868"/>
    </reaction>
</comment>
<dbReference type="InterPro" id="IPR005152">
    <property type="entry name" value="Lipase_secreted"/>
</dbReference>
<dbReference type="PANTHER" id="PTHR34853">
    <property type="match status" value="1"/>
</dbReference>
<evidence type="ECO:0000256" key="10">
    <source>
        <dbReference type="ARBA" id="ARBA00047591"/>
    </source>
</evidence>
<evidence type="ECO:0000256" key="7">
    <source>
        <dbReference type="ARBA" id="ARBA00023026"/>
    </source>
</evidence>
<comment type="similarity">
    <text evidence="9">Belongs to the AB hydrolase superfamily. Lipase family. Class Lip subfamily.</text>
</comment>
<evidence type="ECO:0000256" key="6">
    <source>
        <dbReference type="ARBA" id="ARBA00022963"/>
    </source>
</evidence>
<comment type="catalytic activity">
    <reaction evidence="1">
        <text>a triacylglycerol + H2O = a diacylglycerol + a fatty acid + H(+)</text>
        <dbReference type="Rhea" id="RHEA:12044"/>
        <dbReference type="ChEBI" id="CHEBI:15377"/>
        <dbReference type="ChEBI" id="CHEBI:15378"/>
        <dbReference type="ChEBI" id="CHEBI:17855"/>
        <dbReference type="ChEBI" id="CHEBI:18035"/>
        <dbReference type="ChEBI" id="CHEBI:28868"/>
        <dbReference type="EC" id="3.1.1.3"/>
    </reaction>
</comment>
<evidence type="ECO:0000256" key="5">
    <source>
        <dbReference type="ARBA" id="ARBA00022801"/>
    </source>
</evidence>
<evidence type="ECO:0000256" key="9">
    <source>
        <dbReference type="ARBA" id="ARBA00043986"/>
    </source>
</evidence>
<evidence type="ECO:0000313" key="13">
    <source>
        <dbReference type="EMBL" id="WFD19739.1"/>
    </source>
</evidence>
<dbReference type="SUPFAM" id="SSF53474">
    <property type="entry name" value="alpha/beta-Hydrolases"/>
    <property type="match status" value="1"/>
</dbReference>
<dbReference type="GO" id="GO:0005576">
    <property type="term" value="C:extracellular region"/>
    <property type="evidence" value="ECO:0007669"/>
    <property type="project" value="UniProtKB-SubCell"/>
</dbReference>
<dbReference type="PIRSF" id="PIRSF029171">
    <property type="entry name" value="Esterase_LipA"/>
    <property type="match status" value="1"/>
</dbReference>
<proteinExistence type="inferred from homology"/>
<evidence type="ECO:0000256" key="1">
    <source>
        <dbReference type="ARBA" id="ARBA00001024"/>
    </source>
</evidence>
<sequence length="458" mass="51030">MRLRLDCVWVLLLTVATQVLASKHARARDSASFYRPPQGYENAAPGTILRTRQIEPAMYGAFRIGVDGYQLLYRTNGNDNNTPSATVTTVLVPHNYDKNKLVVAGVYEDSYSSECAPSRTLRWNGRIFKNLAVSYQTLFFTTLLNEGWVVTVPDHEGPHNAFTAGFVEGHAILDAVRATLSFDQLGMHKHAKVVGHGYSGGALATGWAASLHNHYAPELNVVGWSLGGTVARVRDWLEYIDGTSGAGFSVASIGGLSASIPELHWIQQNLTPKGRRTLERSSRMCMFENLWTQTYKHFISDEYFYGGSGFFQNHGVNAALSKLNLGSNPKLTPRAPVFMFHAKRDEVVPYEHAHKTYEAWCSQGANVHLLTNTGWEMEHTNTEILNLPNVLFFMRDRFAGRIWGSSCKADTILNPDLNPLVLGQSMKQTVQQVIDFWGARIGPNDIILKKKLEKGQEP</sequence>
<comment type="catalytic activity">
    <reaction evidence="10">
        <text>a diacylglycerol + H2O = a monoacylglycerol + a fatty acid + H(+)</text>
        <dbReference type="Rhea" id="RHEA:32731"/>
        <dbReference type="ChEBI" id="CHEBI:15377"/>
        <dbReference type="ChEBI" id="CHEBI:15378"/>
        <dbReference type="ChEBI" id="CHEBI:17408"/>
        <dbReference type="ChEBI" id="CHEBI:18035"/>
        <dbReference type="ChEBI" id="CHEBI:28868"/>
    </reaction>
</comment>
<keyword evidence="14" id="KW-1185">Reference proteome</keyword>
<name>A0AAF0E7F9_9BASI</name>
<dbReference type="EC" id="3.1.1.3" evidence="3"/>
<keyword evidence="4" id="KW-0964">Secreted</keyword>